<reference evidence="2" key="1">
    <citation type="submission" date="2022-11" db="UniProtKB">
        <authorList>
            <consortium name="WormBaseParasite"/>
        </authorList>
    </citation>
    <scope>IDENTIFICATION</scope>
</reference>
<organism evidence="1 2">
    <name type="scientific">Meloidogyne javanica</name>
    <name type="common">Root-knot nematode worm</name>
    <dbReference type="NCBI Taxonomy" id="6303"/>
    <lineage>
        <taxon>Eukaryota</taxon>
        <taxon>Metazoa</taxon>
        <taxon>Ecdysozoa</taxon>
        <taxon>Nematoda</taxon>
        <taxon>Chromadorea</taxon>
        <taxon>Rhabditida</taxon>
        <taxon>Tylenchina</taxon>
        <taxon>Tylenchomorpha</taxon>
        <taxon>Tylenchoidea</taxon>
        <taxon>Meloidogynidae</taxon>
        <taxon>Meloidogyninae</taxon>
        <taxon>Meloidogyne</taxon>
        <taxon>Meloidogyne incognita group</taxon>
    </lineage>
</organism>
<evidence type="ECO:0000313" key="1">
    <source>
        <dbReference type="Proteomes" id="UP000887561"/>
    </source>
</evidence>
<evidence type="ECO:0000313" key="2">
    <source>
        <dbReference type="WBParaSite" id="scaffold49166_cov284.g24914"/>
    </source>
</evidence>
<dbReference type="AlphaFoldDB" id="A0A915MTB7"/>
<keyword evidence="1" id="KW-1185">Reference proteome</keyword>
<name>A0A915MTB7_MELJA</name>
<dbReference type="WBParaSite" id="scaffold49166_cov284.g24914">
    <property type="protein sequence ID" value="scaffold49166_cov284.g24914"/>
    <property type="gene ID" value="scaffold49166_cov284.g24914"/>
</dbReference>
<dbReference type="Proteomes" id="UP000887561">
    <property type="component" value="Unplaced"/>
</dbReference>
<sequence length="150" mass="17189">IKNNPKSDYANVCSNKGAGMHGIEFRVFATRVGFEIFEKEERYQITFRVDVIIGFSYSEFTVKFGKEFNASGKYSEENGRLRLINRNEIFPLLLSISIGDKNNKFAIITDEMNNIVYNYGRNILANFEQKTSFIVTGTITFARDPTLKIT</sequence>
<accession>A0A915MTB7</accession>
<protein>
    <submittedName>
        <fullName evidence="2">Galectin</fullName>
    </submittedName>
</protein>
<proteinExistence type="predicted"/>